<feature type="compositionally biased region" description="Polar residues" evidence="11">
    <location>
        <begin position="7"/>
        <end position="21"/>
    </location>
</feature>
<evidence type="ECO:0000259" key="13">
    <source>
        <dbReference type="Pfam" id="PF05698"/>
    </source>
</evidence>
<dbReference type="GO" id="GO:0005737">
    <property type="term" value="C:cytoplasm"/>
    <property type="evidence" value="ECO:0007669"/>
    <property type="project" value="UniProtKB-SubCell"/>
</dbReference>
<dbReference type="GO" id="GO:0003755">
    <property type="term" value="F:peptidyl-prolyl cis-trans isomerase activity"/>
    <property type="evidence" value="ECO:0007669"/>
    <property type="project" value="UniProtKB-UniRule"/>
</dbReference>
<dbReference type="HAMAP" id="MF_00303">
    <property type="entry name" value="Trigger_factor_Tig"/>
    <property type="match status" value="1"/>
</dbReference>
<evidence type="ECO:0000256" key="1">
    <source>
        <dbReference type="ARBA" id="ARBA00000971"/>
    </source>
</evidence>
<dbReference type="GO" id="GO:0044183">
    <property type="term" value="F:protein folding chaperone"/>
    <property type="evidence" value="ECO:0007669"/>
    <property type="project" value="TreeGrafter"/>
</dbReference>
<keyword evidence="7 9" id="KW-0413">Isomerase</keyword>
<dbReference type="EC" id="5.2.1.8" evidence="3 9"/>
<evidence type="ECO:0000256" key="10">
    <source>
        <dbReference type="SAM" id="Coils"/>
    </source>
</evidence>
<dbReference type="InterPro" id="IPR008880">
    <property type="entry name" value="Trigger_fac_C"/>
</dbReference>
<comment type="similarity">
    <text evidence="2 9">Belongs to the FKBP-type PPIase family. Tig subfamily.</text>
</comment>
<evidence type="ECO:0000313" key="15">
    <source>
        <dbReference type="Proteomes" id="UP000262583"/>
    </source>
</evidence>
<dbReference type="InterPro" id="IPR037041">
    <property type="entry name" value="Trigger_fac_C_sf"/>
</dbReference>
<evidence type="ECO:0000256" key="8">
    <source>
        <dbReference type="ARBA" id="ARBA00029986"/>
    </source>
</evidence>
<dbReference type="GO" id="GO:0043335">
    <property type="term" value="P:protein unfolding"/>
    <property type="evidence" value="ECO:0007669"/>
    <property type="project" value="TreeGrafter"/>
</dbReference>
<dbReference type="PIRSF" id="PIRSF003095">
    <property type="entry name" value="Trigger_factor"/>
    <property type="match status" value="1"/>
</dbReference>
<keyword evidence="9" id="KW-0131">Cell cycle</keyword>
<keyword evidence="5 9" id="KW-0697">Rotamase</keyword>
<proteinExistence type="inferred from homology"/>
<reference evidence="14 15" key="1">
    <citation type="submission" date="2018-05" db="EMBL/GenBank/DDBJ databases">
        <title>A metagenomic window into the 2 km-deep terrestrial subsurface aquifer revealed taxonomically and functionally diverse microbial community comprising novel uncultured bacterial lineages.</title>
        <authorList>
            <person name="Kadnikov V.V."/>
            <person name="Mardanov A.V."/>
            <person name="Beletsky A.V."/>
            <person name="Banks D."/>
            <person name="Pimenov N.V."/>
            <person name="Frank Y.A."/>
            <person name="Karnachuk O.V."/>
            <person name="Ravin N.V."/>
        </authorList>
    </citation>
    <scope>NUCLEOTIDE SEQUENCE [LARGE SCALE GENOMIC DNA]</scope>
    <source>
        <strain evidence="14">BY</strain>
    </source>
</reference>
<dbReference type="PANTHER" id="PTHR30560">
    <property type="entry name" value="TRIGGER FACTOR CHAPERONE AND PEPTIDYL-PROLYL CIS/TRANS ISOMERASE"/>
    <property type="match status" value="1"/>
</dbReference>
<comment type="subcellular location">
    <subcellularLocation>
        <location evidence="9">Cytoplasm</location>
    </subcellularLocation>
    <text evidence="9">About half TF is bound to the ribosome near the polypeptide exit tunnel while the other half is free in the cytoplasm.</text>
</comment>
<evidence type="ECO:0000256" key="5">
    <source>
        <dbReference type="ARBA" id="ARBA00023110"/>
    </source>
</evidence>
<comment type="function">
    <text evidence="9">Involved in protein export. Acts as a chaperone by maintaining the newly synthesized protein in an open conformation. Functions as a peptidyl-prolyl cis-trans isomerase.</text>
</comment>
<evidence type="ECO:0000256" key="7">
    <source>
        <dbReference type="ARBA" id="ARBA00023235"/>
    </source>
</evidence>
<sequence length="470" mass="53596">MMPENEGSVQENSDQQSQESILEQARQKIRQQKEEVVPHNILEDLPLPESRRKLTIEIAQEDWERRLDELFEEFRRSATIEGFRKGKAPVKLLQRRFMKEAREELAERILPPILQKYAEAKKTVIYGKPVLTDQQYESGKAPRLTLEIEVKPEIDPVGYESVEVEVEEVVVPPDAVDANLERLRQENAYLEEVQEPANSDDDVVVVDILAVGKDGKTLDRRSDVSLQIGVPQSAQLPDAVREALKGKAAGETIELDASTPDGTPAHYTVNVKSVKKLRIPELDDEFAKDLGQENLAALRAHVEARIREQVEEEKKDRAFNAVVAELVKKVEFDVPPSLKAQVEQDLMKRDLTHLYMTGRMPQHARGLSREEYRQRISDDADQRVKGYLLLDAIGIKENIEATEEDIQAALEARAKAEGRKPLAVRAALEKRREWDSFVEEVRFEKIRNFVLSKAKIRWVPPKQSEQPAEA</sequence>
<dbReference type="NCBIfam" id="TIGR00115">
    <property type="entry name" value="tig"/>
    <property type="match status" value="1"/>
</dbReference>
<gene>
    <name evidence="9" type="primary">tig</name>
    <name evidence="14" type="ORF">BRCON_2296</name>
</gene>
<dbReference type="SUPFAM" id="SSF54534">
    <property type="entry name" value="FKBP-like"/>
    <property type="match status" value="1"/>
</dbReference>
<protein>
    <recommendedName>
        <fullName evidence="4 9">Trigger factor</fullName>
        <shortName evidence="9">TF</shortName>
        <ecNumber evidence="3 9">5.2.1.8</ecNumber>
    </recommendedName>
    <alternativeName>
        <fullName evidence="8 9">PPIase</fullName>
    </alternativeName>
</protein>
<evidence type="ECO:0000256" key="2">
    <source>
        <dbReference type="ARBA" id="ARBA00005464"/>
    </source>
</evidence>
<dbReference type="GO" id="GO:0015031">
    <property type="term" value="P:protein transport"/>
    <property type="evidence" value="ECO:0007669"/>
    <property type="project" value="UniProtKB-UniRule"/>
</dbReference>
<evidence type="ECO:0000256" key="6">
    <source>
        <dbReference type="ARBA" id="ARBA00023186"/>
    </source>
</evidence>
<dbReference type="InterPro" id="IPR036611">
    <property type="entry name" value="Trigger_fac_ribosome-bd_sf"/>
</dbReference>
<dbReference type="InterPro" id="IPR008881">
    <property type="entry name" value="Trigger_fac_ribosome-bd_bac"/>
</dbReference>
<dbReference type="GO" id="GO:0051083">
    <property type="term" value="P:'de novo' cotranslational protein folding"/>
    <property type="evidence" value="ECO:0007669"/>
    <property type="project" value="TreeGrafter"/>
</dbReference>
<dbReference type="PANTHER" id="PTHR30560:SF3">
    <property type="entry name" value="TRIGGER FACTOR-LIKE PROTEIN TIG, CHLOROPLASTIC"/>
    <property type="match status" value="1"/>
</dbReference>
<feature type="domain" description="Trigger factor C-terminal" evidence="13">
    <location>
        <begin position="295"/>
        <end position="451"/>
    </location>
</feature>
<dbReference type="SUPFAM" id="SSF109998">
    <property type="entry name" value="Triger factor/SurA peptide-binding domain-like"/>
    <property type="match status" value="1"/>
</dbReference>
<dbReference type="Proteomes" id="UP000262583">
    <property type="component" value="Chromosome"/>
</dbReference>
<feature type="domain" description="Trigger factor ribosome-binding bacterial" evidence="12">
    <location>
        <begin position="48"/>
        <end position="183"/>
    </location>
</feature>
<dbReference type="GO" id="GO:0051301">
    <property type="term" value="P:cell division"/>
    <property type="evidence" value="ECO:0007669"/>
    <property type="project" value="UniProtKB-KW"/>
</dbReference>
<keyword evidence="6 9" id="KW-0143">Chaperone</keyword>
<keyword evidence="9" id="KW-0963">Cytoplasm</keyword>
<dbReference type="GO" id="GO:0043022">
    <property type="term" value="F:ribosome binding"/>
    <property type="evidence" value="ECO:0007669"/>
    <property type="project" value="TreeGrafter"/>
</dbReference>
<comment type="domain">
    <text evidence="9">Consists of 3 domains; the N-terminus binds the ribosome, the middle domain has PPIase activity, while the C-terminus has intrinsic chaperone activity on its own.</text>
</comment>
<comment type="catalytic activity">
    <reaction evidence="1 9">
        <text>[protein]-peptidylproline (omega=180) = [protein]-peptidylproline (omega=0)</text>
        <dbReference type="Rhea" id="RHEA:16237"/>
        <dbReference type="Rhea" id="RHEA-COMP:10747"/>
        <dbReference type="Rhea" id="RHEA-COMP:10748"/>
        <dbReference type="ChEBI" id="CHEBI:83833"/>
        <dbReference type="ChEBI" id="CHEBI:83834"/>
        <dbReference type="EC" id="5.2.1.8"/>
    </reaction>
</comment>
<accession>A0A2Z4Y9I4</accession>
<evidence type="ECO:0000313" key="14">
    <source>
        <dbReference type="EMBL" id="AXA37073.1"/>
    </source>
</evidence>
<dbReference type="InterPro" id="IPR005215">
    <property type="entry name" value="Trig_fac"/>
</dbReference>
<keyword evidence="10" id="KW-0175">Coiled coil</keyword>
<evidence type="ECO:0000256" key="11">
    <source>
        <dbReference type="SAM" id="MobiDB-lite"/>
    </source>
</evidence>
<dbReference type="Pfam" id="PF05697">
    <property type="entry name" value="Trigger_N"/>
    <property type="match status" value="1"/>
</dbReference>
<dbReference type="InterPro" id="IPR046357">
    <property type="entry name" value="PPIase_dom_sf"/>
</dbReference>
<name>A0A2Z4Y9I4_SUMC1</name>
<dbReference type="AlphaFoldDB" id="A0A2Z4Y9I4"/>
<evidence type="ECO:0000256" key="3">
    <source>
        <dbReference type="ARBA" id="ARBA00013194"/>
    </source>
</evidence>
<organism evidence="14 15">
    <name type="scientific">Sumerlaea chitinivorans</name>
    <dbReference type="NCBI Taxonomy" id="2250252"/>
    <lineage>
        <taxon>Bacteria</taxon>
        <taxon>Candidatus Sumerlaeota</taxon>
        <taxon>Candidatus Sumerlaeia</taxon>
        <taxon>Candidatus Sumerlaeales</taxon>
        <taxon>Candidatus Sumerlaeaceae</taxon>
        <taxon>Candidatus Sumerlaea</taxon>
    </lineage>
</organism>
<dbReference type="Pfam" id="PF05698">
    <property type="entry name" value="Trigger_C"/>
    <property type="match status" value="1"/>
</dbReference>
<dbReference type="SUPFAM" id="SSF102735">
    <property type="entry name" value="Trigger factor ribosome-binding domain"/>
    <property type="match status" value="1"/>
</dbReference>
<dbReference type="Gene3D" id="3.30.70.1050">
    <property type="entry name" value="Trigger factor ribosome-binding domain"/>
    <property type="match status" value="1"/>
</dbReference>
<feature type="region of interest" description="Disordered" evidence="11">
    <location>
        <begin position="1"/>
        <end position="35"/>
    </location>
</feature>
<evidence type="ECO:0000256" key="4">
    <source>
        <dbReference type="ARBA" id="ARBA00016902"/>
    </source>
</evidence>
<dbReference type="InterPro" id="IPR027304">
    <property type="entry name" value="Trigger_fact/SurA_dom_sf"/>
</dbReference>
<feature type="coiled-coil region" evidence="10">
    <location>
        <begin position="392"/>
        <end position="419"/>
    </location>
</feature>
<dbReference type="EMBL" id="CP030759">
    <property type="protein sequence ID" value="AXA37073.1"/>
    <property type="molecule type" value="Genomic_DNA"/>
</dbReference>
<dbReference type="Gene3D" id="3.10.50.40">
    <property type="match status" value="1"/>
</dbReference>
<evidence type="ECO:0000256" key="9">
    <source>
        <dbReference type="HAMAP-Rule" id="MF_00303"/>
    </source>
</evidence>
<dbReference type="KEGG" id="schv:BRCON_2296"/>
<keyword evidence="9 14" id="KW-0132">Cell division</keyword>
<evidence type="ECO:0000259" key="12">
    <source>
        <dbReference type="Pfam" id="PF05697"/>
    </source>
</evidence>
<dbReference type="Gene3D" id="1.10.3120.10">
    <property type="entry name" value="Trigger factor, C-terminal domain"/>
    <property type="match status" value="1"/>
</dbReference>